<reference evidence="3" key="1">
    <citation type="submission" date="2016-10" db="EMBL/GenBank/DDBJ databases">
        <authorList>
            <person name="Varghese N."/>
            <person name="Submissions S."/>
        </authorList>
    </citation>
    <scope>NUCLEOTIDE SEQUENCE [LARGE SCALE GENOMIC DNA]</scope>
    <source>
        <strain evidence="3">DSM 43163</strain>
    </source>
</reference>
<evidence type="ECO:0000313" key="2">
    <source>
        <dbReference type="EMBL" id="SEG75320.1"/>
    </source>
</evidence>
<organism evidence="2 3">
    <name type="scientific">Thermomonospora echinospora</name>
    <dbReference type="NCBI Taxonomy" id="1992"/>
    <lineage>
        <taxon>Bacteria</taxon>
        <taxon>Bacillati</taxon>
        <taxon>Actinomycetota</taxon>
        <taxon>Actinomycetes</taxon>
        <taxon>Streptosporangiales</taxon>
        <taxon>Thermomonosporaceae</taxon>
        <taxon>Thermomonospora</taxon>
    </lineage>
</organism>
<feature type="region of interest" description="Disordered" evidence="1">
    <location>
        <begin position="1"/>
        <end position="21"/>
    </location>
</feature>
<feature type="compositionally biased region" description="Basic and acidic residues" evidence="1">
    <location>
        <begin position="1"/>
        <end position="12"/>
    </location>
</feature>
<gene>
    <name evidence="2" type="ORF">SAMN04489712_11117</name>
</gene>
<evidence type="ECO:0000313" key="3">
    <source>
        <dbReference type="Proteomes" id="UP000236723"/>
    </source>
</evidence>
<keyword evidence="3" id="KW-1185">Reference proteome</keyword>
<sequence length="33" mass="3639">MPFRLDRPHRGPNEPIPDGLACGNAADAFFTRV</sequence>
<proteinExistence type="predicted"/>
<name>A0A1H6CQP5_9ACTN</name>
<dbReference type="Proteomes" id="UP000236723">
    <property type="component" value="Unassembled WGS sequence"/>
</dbReference>
<dbReference type="AlphaFoldDB" id="A0A1H6CQP5"/>
<evidence type="ECO:0000256" key="1">
    <source>
        <dbReference type="SAM" id="MobiDB-lite"/>
    </source>
</evidence>
<dbReference type="EMBL" id="FNVO01000011">
    <property type="protein sequence ID" value="SEG75320.1"/>
    <property type="molecule type" value="Genomic_DNA"/>
</dbReference>
<accession>A0A1H6CQP5</accession>
<protein>
    <submittedName>
        <fullName evidence="2">Uncharacterized protein</fullName>
    </submittedName>
</protein>